<feature type="region of interest" description="Disordered" evidence="1">
    <location>
        <begin position="56"/>
        <end position="75"/>
    </location>
</feature>
<proteinExistence type="predicted"/>
<protein>
    <submittedName>
        <fullName evidence="3">Uncharacterized protein</fullName>
    </submittedName>
</protein>
<evidence type="ECO:0000313" key="3">
    <source>
        <dbReference type="WBParaSite" id="MBELARI_LOCUS16206"/>
    </source>
</evidence>
<accession>A0AAF3EQ56</accession>
<name>A0AAF3EQ56_9BILA</name>
<reference evidence="3" key="1">
    <citation type="submission" date="2024-02" db="UniProtKB">
        <authorList>
            <consortium name="WormBaseParasite"/>
        </authorList>
    </citation>
    <scope>IDENTIFICATION</scope>
</reference>
<evidence type="ECO:0000313" key="2">
    <source>
        <dbReference type="Proteomes" id="UP000887575"/>
    </source>
</evidence>
<organism evidence="2 3">
    <name type="scientific">Mesorhabditis belari</name>
    <dbReference type="NCBI Taxonomy" id="2138241"/>
    <lineage>
        <taxon>Eukaryota</taxon>
        <taxon>Metazoa</taxon>
        <taxon>Ecdysozoa</taxon>
        <taxon>Nematoda</taxon>
        <taxon>Chromadorea</taxon>
        <taxon>Rhabditida</taxon>
        <taxon>Rhabditina</taxon>
        <taxon>Rhabditomorpha</taxon>
        <taxon>Rhabditoidea</taxon>
        <taxon>Rhabditidae</taxon>
        <taxon>Mesorhabditinae</taxon>
        <taxon>Mesorhabditis</taxon>
    </lineage>
</organism>
<dbReference type="AlphaFoldDB" id="A0AAF3EQ56"/>
<dbReference type="WBParaSite" id="MBELARI_LOCUS16206">
    <property type="protein sequence ID" value="MBELARI_LOCUS16206"/>
    <property type="gene ID" value="MBELARI_LOCUS16206"/>
</dbReference>
<dbReference type="Proteomes" id="UP000887575">
    <property type="component" value="Unassembled WGS sequence"/>
</dbReference>
<sequence length="75" mass="8100">MGDHLVPTGAQLALGEDSDLLGNTVEAFEHQTPDQSINEDGDPNLFLSRGIERSCSLGSVDNREGNQWTNDEGLD</sequence>
<evidence type="ECO:0000256" key="1">
    <source>
        <dbReference type="SAM" id="MobiDB-lite"/>
    </source>
</evidence>
<keyword evidence="2" id="KW-1185">Reference proteome</keyword>
<feature type="compositionally biased region" description="Polar residues" evidence="1">
    <location>
        <begin position="65"/>
        <end position="75"/>
    </location>
</feature>